<keyword evidence="1" id="KW-0472">Membrane</keyword>
<accession>A0A074X557</accession>
<evidence type="ECO:0000313" key="2">
    <source>
        <dbReference type="EMBL" id="KEQ80528.1"/>
    </source>
</evidence>
<keyword evidence="1" id="KW-0812">Transmembrane</keyword>
<dbReference type="EMBL" id="KL584997">
    <property type="protein sequence ID" value="KEQ80528.1"/>
    <property type="molecule type" value="Genomic_DNA"/>
</dbReference>
<dbReference type="AlphaFoldDB" id="A0A074X557"/>
<name>A0A074X557_AURPU</name>
<sequence>MDAESQRLRRVLPRIALSRVIAGRFACTVIVVVLKHMKVEVGISASYGRMAKSS</sequence>
<keyword evidence="3" id="KW-1185">Reference proteome</keyword>
<protein>
    <submittedName>
        <fullName evidence="2">Uncharacterized protein</fullName>
    </submittedName>
</protein>
<dbReference type="Proteomes" id="UP000030706">
    <property type="component" value="Unassembled WGS sequence"/>
</dbReference>
<gene>
    <name evidence="2" type="ORF">M438DRAFT_348763</name>
</gene>
<organism evidence="2 3">
    <name type="scientific">Aureobasidium pullulans EXF-150</name>
    <dbReference type="NCBI Taxonomy" id="1043002"/>
    <lineage>
        <taxon>Eukaryota</taxon>
        <taxon>Fungi</taxon>
        <taxon>Dikarya</taxon>
        <taxon>Ascomycota</taxon>
        <taxon>Pezizomycotina</taxon>
        <taxon>Dothideomycetes</taxon>
        <taxon>Dothideomycetidae</taxon>
        <taxon>Dothideales</taxon>
        <taxon>Saccotheciaceae</taxon>
        <taxon>Aureobasidium</taxon>
    </lineage>
</organism>
<keyword evidence="1" id="KW-1133">Transmembrane helix</keyword>
<proteinExistence type="predicted"/>
<reference evidence="2 3" key="1">
    <citation type="journal article" date="2014" name="BMC Genomics">
        <title>Genome sequencing of four Aureobasidium pullulans varieties: biotechnological potential, stress tolerance, and description of new species.</title>
        <authorList>
            <person name="Gostin Ar C."/>
            <person name="Ohm R.A."/>
            <person name="Kogej T."/>
            <person name="Sonjak S."/>
            <person name="Turk M."/>
            <person name="Zajc J."/>
            <person name="Zalar P."/>
            <person name="Grube M."/>
            <person name="Sun H."/>
            <person name="Han J."/>
            <person name="Sharma A."/>
            <person name="Chiniquy J."/>
            <person name="Ngan C.Y."/>
            <person name="Lipzen A."/>
            <person name="Barry K."/>
            <person name="Grigoriev I.V."/>
            <person name="Gunde-Cimerman N."/>
        </authorList>
    </citation>
    <scope>NUCLEOTIDE SEQUENCE [LARGE SCALE GENOMIC DNA]</scope>
    <source>
        <strain evidence="2 3">EXF-150</strain>
    </source>
</reference>
<evidence type="ECO:0000256" key="1">
    <source>
        <dbReference type="SAM" id="Phobius"/>
    </source>
</evidence>
<dbReference type="GeneID" id="40748531"/>
<feature type="transmembrane region" description="Helical" evidence="1">
    <location>
        <begin position="15"/>
        <end position="34"/>
    </location>
</feature>
<dbReference type="RefSeq" id="XP_029756715.1">
    <property type="nucleotide sequence ID" value="XM_029906225.1"/>
</dbReference>
<evidence type="ECO:0000313" key="3">
    <source>
        <dbReference type="Proteomes" id="UP000030706"/>
    </source>
</evidence>
<dbReference type="HOGENOM" id="CLU_3049952_0_0_1"/>